<evidence type="ECO:0000313" key="9">
    <source>
        <dbReference type="EMBL" id="MFC5714149.1"/>
    </source>
</evidence>
<evidence type="ECO:0000259" key="8">
    <source>
        <dbReference type="Pfam" id="PF04239"/>
    </source>
</evidence>
<organism evidence="9 10">
    <name type="scientific">Thalassorhabdus alkalitolerans</name>
    <dbReference type="NCBI Taxonomy" id="2282697"/>
    <lineage>
        <taxon>Bacteria</taxon>
        <taxon>Bacillati</taxon>
        <taxon>Bacillota</taxon>
        <taxon>Bacilli</taxon>
        <taxon>Bacillales</taxon>
        <taxon>Bacillaceae</taxon>
        <taxon>Thalassorhabdus</taxon>
    </lineage>
</organism>
<dbReference type="PANTHER" id="PTHR34582">
    <property type="entry name" value="UPF0702 TRANSMEMBRANE PROTEIN YCAP"/>
    <property type="match status" value="1"/>
</dbReference>
<dbReference type="Gene3D" id="3.30.240.20">
    <property type="entry name" value="bsu07140 like domains"/>
    <property type="match status" value="2"/>
</dbReference>
<gene>
    <name evidence="9" type="ORF">ACFPU1_15475</name>
</gene>
<keyword evidence="4 7" id="KW-0812">Transmembrane</keyword>
<proteinExistence type="inferred from homology"/>
<dbReference type="InterPro" id="IPR007353">
    <property type="entry name" value="DUF421"/>
</dbReference>
<dbReference type="EMBL" id="JBHSOZ010000010">
    <property type="protein sequence ID" value="MFC5714149.1"/>
    <property type="molecule type" value="Genomic_DNA"/>
</dbReference>
<evidence type="ECO:0000256" key="3">
    <source>
        <dbReference type="ARBA" id="ARBA00022475"/>
    </source>
</evidence>
<dbReference type="Pfam" id="PF04239">
    <property type="entry name" value="DUF421"/>
    <property type="match status" value="1"/>
</dbReference>
<sequence length="237" mass="26726">MQEITETFLSEMLTVLLRIITIFPLLLVITLYMGKRSIGEMPVFDFLIIITLASVTGADIADPSVSHAHTAWAIVIIGLFQRFVSRLSIRWRALGQKITFEPTMVIANGKFLPENMKKIRYSIDNVLGMLREKGNFHIGQVKQAIIESNGQLSVLSANSAGEDKDKGEELSFPLILDGVIDQKTLKECGITTDWLATVLRKKGIYRTEDVFFAAVDQQKKLYVTRQKEKEPETSPRH</sequence>
<keyword evidence="3" id="KW-1003">Cell membrane</keyword>
<evidence type="ECO:0000256" key="4">
    <source>
        <dbReference type="ARBA" id="ARBA00022692"/>
    </source>
</evidence>
<name>A0ABW0YUW7_9BACI</name>
<feature type="domain" description="YetF C-terminal" evidence="8">
    <location>
        <begin position="90"/>
        <end position="215"/>
    </location>
</feature>
<dbReference type="PANTHER" id="PTHR34582:SF6">
    <property type="entry name" value="UPF0702 TRANSMEMBRANE PROTEIN YCAP"/>
    <property type="match status" value="1"/>
</dbReference>
<accession>A0ABW0YUW7</accession>
<evidence type="ECO:0000256" key="2">
    <source>
        <dbReference type="ARBA" id="ARBA00006448"/>
    </source>
</evidence>
<keyword evidence="5 7" id="KW-1133">Transmembrane helix</keyword>
<dbReference type="Proteomes" id="UP001596142">
    <property type="component" value="Unassembled WGS sequence"/>
</dbReference>
<comment type="subcellular location">
    <subcellularLocation>
        <location evidence="1">Cell membrane</location>
        <topology evidence="1">Multi-pass membrane protein</topology>
    </subcellularLocation>
</comment>
<dbReference type="InterPro" id="IPR023090">
    <property type="entry name" value="UPF0702_alpha/beta_dom_sf"/>
</dbReference>
<evidence type="ECO:0000256" key="1">
    <source>
        <dbReference type="ARBA" id="ARBA00004651"/>
    </source>
</evidence>
<feature type="transmembrane region" description="Helical" evidence="7">
    <location>
        <begin position="12"/>
        <end position="31"/>
    </location>
</feature>
<keyword evidence="10" id="KW-1185">Reference proteome</keyword>
<comment type="caution">
    <text evidence="9">The sequence shown here is derived from an EMBL/GenBank/DDBJ whole genome shotgun (WGS) entry which is preliminary data.</text>
</comment>
<keyword evidence="6 7" id="KW-0472">Membrane</keyword>
<comment type="similarity">
    <text evidence="2">Belongs to the UPF0702 family.</text>
</comment>
<protein>
    <submittedName>
        <fullName evidence="9">YetF domain-containing protein</fullName>
    </submittedName>
</protein>
<evidence type="ECO:0000256" key="6">
    <source>
        <dbReference type="ARBA" id="ARBA00023136"/>
    </source>
</evidence>
<reference evidence="10" key="1">
    <citation type="journal article" date="2019" name="Int. J. Syst. Evol. Microbiol.">
        <title>The Global Catalogue of Microorganisms (GCM) 10K type strain sequencing project: providing services to taxonomists for standard genome sequencing and annotation.</title>
        <authorList>
            <consortium name="The Broad Institute Genomics Platform"/>
            <consortium name="The Broad Institute Genome Sequencing Center for Infectious Disease"/>
            <person name="Wu L."/>
            <person name="Ma J."/>
        </authorList>
    </citation>
    <scope>NUCLEOTIDE SEQUENCE [LARGE SCALE GENOMIC DNA]</scope>
    <source>
        <strain evidence="10">CECT 7184</strain>
    </source>
</reference>
<evidence type="ECO:0000313" key="10">
    <source>
        <dbReference type="Proteomes" id="UP001596142"/>
    </source>
</evidence>
<evidence type="ECO:0000256" key="7">
    <source>
        <dbReference type="SAM" id="Phobius"/>
    </source>
</evidence>
<dbReference type="RefSeq" id="WP_306301388.1">
    <property type="nucleotide sequence ID" value="NZ_JBHSPG010000004.1"/>
</dbReference>
<evidence type="ECO:0000256" key="5">
    <source>
        <dbReference type="ARBA" id="ARBA00022989"/>
    </source>
</evidence>